<reference evidence="2 3" key="1">
    <citation type="journal article" date="2013" name="Int. J. Syst. Evol. Microbiol.">
        <title>Ilumatobacter nonamiense sp. nov. and Ilumatobacter coccineum sp. nov., isolated from seashore sand.</title>
        <authorList>
            <person name="Matsumoto A."/>
            <person name="Kasai H."/>
            <person name="Matsuo Y."/>
            <person name="Shizuri Y."/>
            <person name="Ichikawa N."/>
            <person name="Fujita N."/>
            <person name="Omura S."/>
            <person name="Takahashi Y."/>
        </authorList>
    </citation>
    <scope>NUCLEOTIDE SEQUENCE [LARGE SCALE GENOMIC DNA]</scope>
    <source>
        <strain evidence="3">NBRC 103263 / KCTC 29153 / YM16-304</strain>
    </source>
</reference>
<dbReference type="PROSITE" id="PS51819">
    <property type="entry name" value="VOC"/>
    <property type="match status" value="1"/>
</dbReference>
<feature type="domain" description="VOC" evidence="1">
    <location>
        <begin position="14"/>
        <end position="145"/>
    </location>
</feature>
<protein>
    <recommendedName>
        <fullName evidence="1">VOC domain-containing protein</fullName>
    </recommendedName>
</protein>
<dbReference type="Gene3D" id="3.10.180.10">
    <property type="entry name" value="2,3-Dihydroxybiphenyl 1,2-Dioxygenase, domain 1"/>
    <property type="match status" value="1"/>
</dbReference>
<keyword evidence="3" id="KW-1185">Reference proteome</keyword>
<organism evidence="2 3">
    <name type="scientific">Ilumatobacter coccineus (strain NBRC 103263 / KCTC 29153 / YM16-304)</name>
    <dbReference type="NCBI Taxonomy" id="1313172"/>
    <lineage>
        <taxon>Bacteria</taxon>
        <taxon>Bacillati</taxon>
        <taxon>Actinomycetota</taxon>
        <taxon>Acidimicrobiia</taxon>
        <taxon>Acidimicrobiales</taxon>
        <taxon>Ilumatobacteraceae</taxon>
        <taxon>Ilumatobacter</taxon>
    </lineage>
</organism>
<proteinExistence type="predicted"/>
<dbReference type="KEGG" id="aym:YM304_42300"/>
<gene>
    <name evidence="2" type="ORF">YM304_42300</name>
</gene>
<dbReference type="OrthoDB" id="115162at2"/>
<dbReference type="InterPro" id="IPR029068">
    <property type="entry name" value="Glyas_Bleomycin-R_OHBP_Dase"/>
</dbReference>
<dbReference type="Proteomes" id="UP000011863">
    <property type="component" value="Chromosome"/>
</dbReference>
<dbReference type="AlphaFoldDB" id="A0A6C7EA47"/>
<evidence type="ECO:0000259" key="1">
    <source>
        <dbReference type="PROSITE" id="PS51819"/>
    </source>
</evidence>
<dbReference type="Pfam" id="PF00903">
    <property type="entry name" value="Glyoxalase"/>
    <property type="match status" value="1"/>
</dbReference>
<dbReference type="InterPro" id="IPR004360">
    <property type="entry name" value="Glyas_Fos-R_dOase_dom"/>
</dbReference>
<name>A0A6C7EA47_ILUCY</name>
<evidence type="ECO:0000313" key="3">
    <source>
        <dbReference type="Proteomes" id="UP000011863"/>
    </source>
</evidence>
<evidence type="ECO:0000313" key="2">
    <source>
        <dbReference type="EMBL" id="BAN04544.1"/>
    </source>
</evidence>
<dbReference type="SUPFAM" id="SSF54593">
    <property type="entry name" value="Glyoxalase/Bleomycin resistance protein/Dihydroxybiphenyl dioxygenase"/>
    <property type="match status" value="1"/>
</dbReference>
<dbReference type="CDD" id="cd06587">
    <property type="entry name" value="VOC"/>
    <property type="match status" value="1"/>
</dbReference>
<dbReference type="PANTHER" id="PTHR36113">
    <property type="entry name" value="LYASE, PUTATIVE-RELATED-RELATED"/>
    <property type="match status" value="1"/>
</dbReference>
<dbReference type="InterPro" id="IPR051332">
    <property type="entry name" value="Fosfomycin_Res_Enzymes"/>
</dbReference>
<accession>A0A6C7EA47</accession>
<dbReference type="InterPro" id="IPR037523">
    <property type="entry name" value="VOC_core"/>
</dbReference>
<sequence>MSEPNYELHPSEPRWTHIALRVRDMDASIAWYEKFTPLELIDRREDEAGYGCWLGMPGETNNPFILVMAQFFPDKDPFADSPIATLSPFAHLGMELPNREAIDATAELAKEHDCLGMPPTMMPPPIGYITMLRDPDGNMVEFSWDQGVYATLQERWGVKTNS</sequence>
<dbReference type="PANTHER" id="PTHR36113:SF3">
    <property type="entry name" value="SLL5075 PROTEIN"/>
    <property type="match status" value="1"/>
</dbReference>
<dbReference type="EMBL" id="AP012057">
    <property type="protein sequence ID" value="BAN04544.1"/>
    <property type="molecule type" value="Genomic_DNA"/>
</dbReference>
<dbReference type="RefSeq" id="WP_015443791.1">
    <property type="nucleotide sequence ID" value="NC_020520.1"/>
</dbReference>